<evidence type="ECO:0000313" key="1">
    <source>
        <dbReference type="EMBL" id="KAE8338826.1"/>
    </source>
</evidence>
<accession>A0A5N6Y2R6</accession>
<reference evidence="1" key="1">
    <citation type="submission" date="2019-04" db="EMBL/GenBank/DDBJ databases">
        <title>Friends and foes A comparative genomics study of 23 Aspergillus species from section Flavi.</title>
        <authorList>
            <consortium name="DOE Joint Genome Institute"/>
            <person name="Kjaerbolling I."/>
            <person name="Vesth T."/>
            <person name="Frisvad J.C."/>
            <person name="Nybo J.L."/>
            <person name="Theobald S."/>
            <person name="Kildgaard S."/>
            <person name="Isbrandt T."/>
            <person name="Kuo A."/>
            <person name="Sato A."/>
            <person name="Lyhne E.K."/>
            <person name="Kogle M.E."/>
            <person name="Wiebenga A."/>
            <person name="Kun R.S."/>
            <person name="Lubbers R.J."/>
            <person name="Makela M.R."/>
            <person name="Barry K."/>
            <person name="Chovatia M."/>
            <person name="Clum A."/>
            <person name="Daum C."/>
            <person name="Haridas S."/>
            <person name="He G."/>
            <person name="LaButti K."/>
            <person name="Lipzen A."/>
            <person name="Mondo S."/>
            <person name="Riley R."/>
            <person name="Salamov A."/>
            <person name="Simmons B.A."/>
            <person name="Magnuson J.K."/>
            <person name="Henrissat B."/>
            <person name="Mortensen U.H."/>
            <person name="Larsen T.O."/>
            <person name="Devries R.P."/>
            <person name="Grigoriev I.V."/>
            <person name="Machida M."/>
            <person name="Baker S.E."/>
            <person name="Andersen M.R."/>
        </authorList>
    </citation>
    <scope>NUCLEOTIDE SEQUENCE</scope>
    <source>
        <strain evidence="1">CBS 117612</strain>
    </source>
</reference>
<proteinExistence type="predicted"/>
<organism evidence="1">
    <name type="scientific">Aspergillus arachidicola</name>
    <dbReference type="NCBI Taxonomy" id="656916"/>
    <lineage>
        <taxon>Eukaryota</taxon>
        <taxon>Fungi</taxon>
        <taxon>Dikarya</taxon>
        <taxon>Ascomycota</taxon>
        <taxon>Pezizomycotina</taxon>
        <taxon>Eurotiomycetes</taxon>
        <taxon>Eurotiomycetidae</taxon>
        <taxon>Eurotiales</taxon>
        <taxon>Aspergillaceae</taxon>
        <taxon>Aspergillus</taxon>
        <taxon>Aspergillus subgen. Circumdati</taxon>
    </lineage>
</organism>
<dbReference type="EMBL" id="ML737163">
    <property type="protein sequence ID" value="KAE8338826.1"/>
    <property type="molecule type" value="Genomic_DNA"/>
</dbReference>
<gene>
    <name evidence="1" type="ORF">BDV24DRAFT_84578</name>
</gene>
<dbReference type="Proteomes" id="UP000325558">
    <property type="component" value="Unassembled WGS sequence"/>
</dbReference>
<dbReference type="AlphaFoldDB" id="A0A5N6Y2R6"/>
<name>A0A5N6Y2R6_9EURO</name>
<sequence>MAAEEEAHFIRDPWYQIPSSNLVRRSSTESHFKKFLAFSGHSYSRVLTVAWWYLALLGFEIDLVWEGLESAPRRVASNNRLLPFHGSLRPILRWFSLSAMAEIVPERVSPGRVDLKLDAFGRRRPGFTGQRKRLKTKKRIKETYRTLVSLGVLVFL</sequence>
<protein>
    <submittedName>
        <fullName evidence="1">Uncharacterized protein</fullName>
    </submittedName>
</protein>